<dbReference type="Pfam" id="PF00005">
    <property type="entry name" value="ABC_tran"/>
    <property type="match status" value="1"/>
</dbReference>
<dbReference type="InterPro" id="IPR003439">
    <property type="entry name" value="ABC_transporter-like_ATP-bd"/>
</dbReference>
<dbReference type="InterPro" id="IPR027417">
    <property type="entry name" value="P-loop_NTPase"/>
</dbReference>
<evidence type="ECO:0000259" key="4">
    <source>
        <dbReference type="PROSITE" id="PS50893"/>
    </source>
</evidence>
<sequence length="283" mass="31538">MEYAIACTDVRKSLGSFSLHLENFFVEKGTVHGLIGANGSGKTTTIKLLLGLMKQDEGTLSVLSSTDIAQDGEAKNRIGFIADETSVPSLLNPKEMGSVFSGLYREWDSQTYVRLLSQFKLDEKKPYRSCSRGMKVKFLLAAALSHNASLLILDEPTSGLDPLSRDEILSLLAEYSKDEQHTILITSHITSDLEKLCDYITLLDDGKIRFTEEKDTLLDTYRLVRTAHASLSDFDPDSIITKREGEFQVELLMRKEHIPSFAEPVRLTLEELVILLAKGGYKG</sequence>
<feature type="domain" description="ABC transporter" evidence="4">
    <location>
        <begin position="5"/>
        <end position="230"/>
    </location>
</feature>
<evidence type="ECO:0000256" key="1">
    <source>
        <dbReference type="ARBA" id="ARBA00022448"/>
    </source>
</evidence>
<keyword evidence="2" id="KW-0547">Nucleotide-binding</keyword>
<keyword evidence="3 5" id="KW-0067">ATP-binding</keyword>
<dbReference type="AlphaFoldDB" id="A0A644YD51"/>
<dbReference type="InterPro" id="IPR051782">
    <property type="entry name" value="ABC_Transporter_VariousFunc"/>
</dbReference>
<dbReference type="Gene3D" id="3.40.50.300">
    <property type="entry name" value="P-loop containing nucleotide triphosphate hydrolases"/>
    <property type="match status" value="1"/>
</dbReference>
<evidence type="ECO:0000313" key="5">
    <source>
        <dbReference type="EMBL" id="MPM26572.1"/>
    </source>
</evidence>
<protein>
    <submittedName>
        <fullName evidence="5">ABC transporter ATP-binding protein YtrB</fullName>
    </submittedName>
</protein>
<dbReference type="SUPFAM" id="SSF52540">
    <property type="entry name" value="P-loop containing nucleoside triphosphate hydrolases"/>
    <property type="match status" value="1"/>
</dbReference>
<dbReference type="PROSITE" id="PS50893">
    <property type="entry name" value="ABC_TRANSPORTER_2"/>
    <property type="match status" value="1"/>
</dbReference>
<evidence type="ECO:0000256" key="3">
    <source>
        <dbReference type="ARBA" id="ARBA00022840"/>
    </source>
</evidence>
<dbReference type="PANTHER" id="PTHR42939">
    <property type="entry name" value="ABC TRANSPORTER ATP-BINDING PROTEIN ALBC-RELATED"/>
    <property type="match status" value="1"/>
</dbReference>
<accession>A0A644YD51</accession>
<dbReference type="CDD" id="cd03230">
    <property type="entry name" value="ABC_DR_subfamily_A"/>
    <property type="match status" value="1"/>
</dbReference>
<gene>
    <name evidence="5" type="primary">ytrB_14</name>
    <name evidence="5" type="ORF">SDC9_73076</name>
</gene>
<dbReference type="GO" id="GO:0016887">
    <property type="term" value="F:ATP hydrolysis activity"/>
    <property type="evidence" value="ECO:0007669"/>
    <property type="project" value="InterPro"/>
</dbReference>
<dbReference type="PANTHER" id="PTHR42939:SF3">
    <property type="entry name" value="ABC TRANSPORTER ATP-BINDING COMPONENT"/>
    <property type="match status" value="1"/>
</dbReference>
<comment type="caution">
    <text evidence="5">The sequence shown here is derived from an EMBL/GenBank/DDBJ whole genome shotgun (WGS) entry which is preliminary data.</text>
</comment>
<reference evidence="5" key="1">
    <citation type="submission" date="2019-08" db="EMBL/GenBank/DDBJ databases">
        <authorList>
            <person name="Kucharzyk K."/>
            <person name="Murdoch R.W."/>
            <person name="Higgins S."/>
            <person name="Loffler F."/>
        </authorList>
    </citation>
    <scope>NUCLEOTIDE SEQUENCE</scope>
</reference>
<dbReference type="InterPro" id="IPR003593">
    <property type="entry name" value="AAA+_ATPase"/>
</dbReference>
<dbReference type="SMART" id="SM00382">
    <property type="entry name" value="AAA"/>
    <property type="match status" value="1"/>
</dbReference>
<dbReference type="EMBL" id="VSSQ01004770">
    <property type="protein sequence ID" value="MPM26572.1"/>
    <property type="molecule type" value="Genomic_DNA"/>
</dbReference>
<keyword evidence="1" id="KW-0813">Transport</keyword>
<organism evidence="5">
    <name type="scientific">bioreactor metagenome</name>
    <dbReference type="NCBI Taxonomy" id="1076179"/>
    <lineage>
        <taxon>unclassified sequences</taxon>
        <taxon>metagenomes</taxon>
        <taxon>ecological metagenomes</taxon>
    </lineage>
</organism>
<evidence type="ECO:0000256" key="2">
    <source>
        <dbReference type="ARBA" id="ARBA00022741"/>
    </source>
</evidence>
<proteinExistence type="predicted"/>
<name>A0A644YD51_9ZZZZ</name>
<dbReference type="GO" id="GO:0005524">
    <property type="term" value="F:ATP binding"/>
    <property type="evidence" value="ECO:0007669"/>
    <property type="project" value="UniProtKB-KW"/>
</dbReference>